<dbReference type="InterPro" id="IPR006016">
    <property type="entry name" value="UspA"/>
</dbReference>
<dbReference type="PANTHER" id="PTHR46268">
    <property type="entry name" value="STRESS RESPONSE PROTEIN NHAX"/>
    <property type="match status" value="1"/>
</dbReference>
<dbReference type="RefSeq" id="WP_377187019.1">
    <property type="nucleotide sequence ID" value="NZ_JBHUPD010000003.1"/>
</dbReference>
<dbReference type="PANTHER" id="PTHR46268:SF6">
    <property type="entry name" value="UNIVERSAL STRESS PROTEIN UP12"/>
    <property type="match status" value="1"/>
</dbReference>
<dbReference type="Pfam" id="PF00582">
    <property type="entry name" value="Usp"/>
    <property type="match status" value="1"/>
</dbReference>
<proteinExistence type="inferred from homology"/>
<evidence type="ECO:0000313" key="3">
    <source>
        <dbReference type="EMBL" id="MFD2873722.1"/>
    </source>
</evidence>
<protein>
    <submittedName>
        <fullName evidence="3">Universal stress protein</fullName>
    </submittedName>
</protein>
<feature type="domain" description="UspA" evidence="2">
    <location>
        <begin position="1"/>
        <end position="148"/>
    </location>
</feature>
<dbReference type="SUPFAM" id="SSF52402">
    <property type="entry name" value="Adenine nucleotide alpha hydrolases-like"/>
    <property type="match status" value="2"/>
</dbReference>
<evidence type="ECO:0000259" key="2">
    <source>
        <dbReference type="Pfam" id="PF00582"/>
    </source>
</evidence>
<dbReference type="Gene3D" id="3.40.50.12370">
    <property type="match status" value="1"/>
</dbReference>
<evidence type="ECO:0000313" key="4">
    <source>
        <dbReference type="Proteomes" id="UP001597557"/>
    </source>
</evidence>
<keyword evidence="4" id="KW-1185">Reference proteome</keyword>
<dbReference type="EMBL" id="JBHUPD010000003">
    <property type="protein sequence ID" value="MFD2873722.1"/>
    <property type="molecule type" value="Genomic_DNA"/>
</dbReference>
<gene>
    <name evidence="3" type="ORF">ACFS5N_14650</name>
</gene>
<reference evidence="4" key="1">
    <citation type="journal article" date="2019" name="Int. J. Syst. Evol. Microbiol.">
        <title>The Global Catalogue of Microorganisms (GCM) 10K type strain sequencing project: providing services to taxonomists for standard genome sequencing and annotation.</title>
        <authorList>
            <consortium name="The Broad Institute Genomics Platform"/>
            <consortium name="The Broad Institute Genome Sequencing Center for Infectious Disease"/>
            <person name="Wu L."/>
            <person name="Ma J."/>
        </authorList>
    </citation>
    <scope>NUCLEOTIDE SEQUENCE [LARGE SCALE GENOMIC DNA]</scope>
    <source>
        <strain evidence="4">KCTC 22437</strain>
    </source>
</reference>
<comment type="similarity">
    <text evidence="1">Belongs to the universal stress protein A family.</text>
</comment>
<name>A0ABW5YFW8_9SPHI</name>
<comment type="caution">
    <text evidence="3">The sequence shown here is derived from an EMBL/GenBank/DDBJ whole genome shotgun (WGS) entry which is preliminary data.</text>
</comment>
<sequence length="283" mass="31198">MKTILVLTDFSINAEYVAYYALHMAQHFQTNLLVCNVFEDDKNENGSINSSHPYSRAEEESIQDLGAVVAALKTSIDKQPRSNSFRPDISQCSEVGTVDKKLNELALKHDVLLAVISSHSANNLSGSFKRNHARAIVEKANMPILIVPYQVRFKPFGVIAFASGMNNGDIKILNSLTGLARFSDATVVVVHVSAEDQGNKDESALELFFTQNAGKTNYATTQYRHICGRNVADSLKELTVHIDVDLLALVHRRRSSLQQLFNGVVRKMLNSPSKPLLISPGSV</sequence>
<dbReference type="CDD" id="cd00293">
    <property type="entry name" value="USP-like"/>
    <property type="match status" value="1"/>
</dbReference>
<evidence type="ECO:0000256" key="1">
    <source>
        <dbReference type="ARBA" id="ARBA00008791"/>
    </source>
</evidence>
<accession>A0ABW5YFW8</accession>
<dbReference type="Proteomes" id="UP001597557">
    <property type="component" value="Unassembled WGS sequence"/>
</dbReference>
<organism evidence="3 4">
    <name type="scientific">Mucilaginibacter ximonensis</name>
    <dbReference type="NCBI Taxonomy" id="538021"/>
    <lineage>
        <taxon>Bacteria</taxon>
        <taxon>Pseudomonadati</taxon>
        <taxon>Bacteroidota</taxon>
        <taxon>Sphingobacteriia</taxon>
        <taxon>Sphingobacteriales</taxon>
        <taxon>Sphingobacteriaceae</taxon>
        <taxon>Mucilaginibacter</taxon>
    </lineage>
</organism>